<organism evidence="2 3">
    <name type="scientific">candidate division CPR2 bacterium GW2011_GWC2_39_10</name>
    <dbReference type="NCBI Taxonomy" id="1618345"/>
    <lineage>
        <taxon>Bacteria</taxon>
        <taxon>Bacteria division CPR2</taxon>
    </lineage>
</organism>
<dbReference type="AlphaFoldDB" id="A0A0G0M562"/>
<name>A0A0G0M562_UNCC2</name>
<gene>
    <name evidence="2" type="ORF">UT18_C0001G0027</name>
</gene>
<keyword evidence="1" id="KW-0732">Signal</keyword>
<protein>
    <recommendedName>
        <fullName evidence="4">Lipoprotein</fullName>
    </recommendedName>
</protein>
<evidence type="ECO:0000313" key="3">
    <source>
        <dbReference type="Proteomes" id="UP000034207"/>
    </source>
</evidence>
<evidence type="ECO:0000313" key="2">
    <source>
        <dbReference type="EMBL" id="KKQ95440.1"/>
    </source>
</evidence>
<comment type="caution">
    <text evidence="2">The sequence shown here is derived from an EMBL/GenBank/DDBJ whole genome shotgun (WGS) entry which is preliminary data.</text>
</comment>
<dbReference type="EMBL" id="LBVV01000001">
    <property type="protein sequence ID" value="KKQ95440.1"/>
    <property type="molecule type" value="Genomic_DNA"/>
</dbReference>
<sequence length="213" mass="23728">MKKYLLIILLLTAVFLPTGCGAGQSQIVGEGSNIAYTGKDISFDFMKQVISSQAIISNLNGVEAEIRLGNKASVDTEDLLNLYKQLDEDDFIIVNSITRRNDYGYYVDCEPGTKGATWLELYVKGAEQSGYHFDTVNQVVSGIDPQKFYQTDENSVEIHFFTTPILTPPAISINKAIHDEQRLAANGGTVEWIAYFKKNMENQWILDSIAPTN</sequence>
<feature type="chain" id="PRO_5002533529" description="Lipoprotein" evidence="1">
    <location>
        <begin position="23"/>
        <end position="213"/>
    </location>
</feature>
<dbReference type="STRING" id="1618345.UT18_C0001G0027"/>
<evidence type="ECO:0008006" key="4">
    <source>
        <dbReference type="Google" id="ProtNLM"/>
    </source>
</evidence>
<proteinExistence type="predicted"/>
<dbReference type="Proteomes" id="UP000034207">
    <property type="component" value="Unassembled WGS sequence"/>
</dbReference>
<accession>A0A0G0M562</accession>
<evidence type="ECO:0000256" key="1">
    <source>
        <dbReference type="SAM" id="SignalP"/>
    </source>
</evidence>
<reference evidence="2 3" key="1">
    <citation type="journal article" date="2015" name="Nature">
        <title>rRNA introns, odd ribosomes, and small enigmatic genomes across a large radiation of phyla.</title>
        <authorList>
            <person name="Brown C.T."/>
            <person name="Hug L.A."/>
            <person name="Thomas B.C."/>
            <person name="Sharon I."/>
            <person name="Castelle C.J."/>
            <person name="Singh A."/>
            <person name="Wilkins M.J."/>
            <person name="Williams K.H."/>
            <person name="Banfield J.F."/>
        </authorList>
    </citation>
    <scope>NUCLEOTIDE SEQUENCE [LARGE SCALE GENOMIC DNA]</scope>
</reference>
<feature type="signal peptide" evidence="1">
    <location>
        <begin position="1"/>
        <end position="22"/>
    </location>
</feature>